<dbReference type="Proteomes" id="UP001160390">
    <property type="component" value="Unassembled WGS sequence"/>
</dbReference>
<feature type="compositionally biased region" description="Acidic residues" evidence="1">
    <location>
        <begin position="76"/>
        <end position="85"/>
    </location>
</feature>
<feature type="region of interest" description="Disordered" evidence="1">
    <location>
        <begin position="57"/>
        <end position="221"/>
    </location>
</feature>
<feature type="compositionally biased region" description="Basic and acidic residues" evidence="1">
    <location>
        <begin position="86"/>
        <end position="95"/>
    </location>
</feature>
<keyword evidence="3" id="KW-1185">Reference proteome</keyword>
<organism evidence="2 3">
    <name type="scientific">Clonostachys chloroleuca</name>
    <dbReference type="NCBI Taxonomy" id="1926264"/>
    <lineage>
        <taxon>Eukaryota</taxon>
        <taxon>Fungi</taxon>
        <taxon>Dikarya</taxon>
        <taxon>Ascomycota</taxon>
        <taxon>Pezizomycotina</taxon>
        <taxon>Sordariomycetes</taxon>
        <taxon>Hypocreomycetidae</taxon>
        <taxon>Hypocreales</taxon>
        <taxon>Bionectriaceae</taxon>
        <taxon>Clonostachys</taxon>
    </lineage>
</organism>
<dbReference type="AlphaFoldDB" id="A0AA35Q6K5"/>
<gene>
    <name evidence="2" type="ORF">CCHLO57077_00000616</name>
</gene>
<evidence type="ECO:0000313" key="3">
    <source>
        <dbReference type="Proteomes" id="UP001160390"/>
    </source>
</evidence>
<protein>
    <submittedName>
        <fullName evidence="2">Uncharacterized protein</fullName>
    </submittedName>
</protein>
<feature type="compositionally biased region" description="Acidic residues" evidence="1">
    <location>
        <begin position="96"/>
        <end position="119"/>
    </location>
</feature>
<reference evidence="2" key="1">
    <citation type="submission" date="2023-01" db="EMBL/GenBank/DDBJ databases">
        <authorList>
            <person name="Piombo E."/>
        </authorList>
    </citation>
    <scope>NUCLEOTIDE SEQUENCE</scope>
</reference>
<evidence type="ECO:0000256" key="1">
    <source>
        <dbReference type="SAM" id="MobiDB-lite"/>
    </source>
</evidence>
<comment type="caution">
    <text evidence="2">The sequence shown here is derived from an EMBL/GenBank/DDBJ whole genome shotgun (WGS) entry which is preliminary data.</text>
</comment>
<feature type="compositionally biased region" description="Acidic residues" evidence="1">
    <location>
        <begin position="170"/>
        <end position="213"/>
    </location>
</feature>
<sequence>MASDETLRLTRAECSSFQELATNVYATNDWLENVNINEYRRRSANLVASLWKDIPQGRLAADRPGYAESDGHDTATTDDAEPDEEEKLKVEKTILIDDEDAEEDESTGDFEVDNEDSDDASITGSEMSGEAMEIEEDVRSLFDTSTTNPNLMSTRRAVDEDERENGGDNVESDEDVVSEYENSDEDEGEDECKDEDHDGDDDGDDDGDGDGDGDGWGRGWG</sequence>
<proteinExistence type="predicted"/>
<feature type="compositionally biased region" description="Polar residues" evidence="1">
    <location>
        <begin position="142"/>
        <end position="153"/>
    </location>
</feature>
<name>A0AA35Q6K5_9HYPO</name>
<dbReference type="EMBL" id="CABFNP030001245">
    <property type="protein sequence ID" value="CAI6093542.1"/>
    <property type="molecule type" value="Genomic_DNA"/>
</dbReference>
<accession>A0AA35Q6K5</accession>
<evidence type="ECO:0000313" key="2">
    <source>
        <dbReference type="EMBL" id="CAI6093542.1"/>
    </source>
</evidence>